<comment type="caution">
    <text evidence="10">The sequence shown here is derived from an EMBL/GenBank/DDBJ whole genome shotgun (WGS) entry which is preliminary data.</text>
</comment>
<evidence type="ECO:0000256" key="8">
    <source>
        <dbReference type="SAM" id="MobiDB-lite"/>
    </source>
</evidence>
<evidence type="ECO:0000313" key="11">
    <source>
        <dbReference type="Proteomes" id="UP001500426"/>
    </source>
</evidence>
<keyword evidence="7" id="KW-0653">Protein transport</keyword>
<evidence type="ECO:0000256" key="2">
    <source>
        <dbReference type="ARBA" id="ARBA00005811"/>
    </source>
</evidence>
<keyword evidence="5 9" id="KW-1133">Transmembrane helix</keyword>
<protein>
    <submittedName>
        <fullName evidence="10">Biopolymer transporter ExbD</fullName>
    </submittedName>
</protein>
<reference evidence="11" key="1">
    <citation type="journal article" date="2019" name="Int. J. Syst. Evol. Microbiol.">
        <title>The Global Catalogue of Microorganisms (GCM) 10K type strain sequencing project: providing services to taxonomists for standard genome sequencing and annotation.</title>
        <authorList>
            <consortium name="The Broad Institute Genomics Platform"/>
            <consortium name="The Broad Institute Genome Sequencing Center for Infectious Disease"/>
            <person name="Wu L."/>
            <person name="Ma J."/>
        </authorList>
    </citation>
    <scope>NUCLEOTIDE SEQUENCE [LARGE SCALE GENOMIC DNA]</scope>
    <source>
        <strain evidence="11">JCM 17068</strain>
    </source>
</reference>
<evidence type="ECO:0000256" key="9">
    <source>
        <dbReference type="SAM" id="Phobius"/>
    </source>
</evidence>
<evidence type="ECO:0000256" key="5">
    <source>
        <dbReference type="ARBA" id="ARBA00022989"/>
    </source>
</evidence>
<dbReference type="Proteomes" id="UP001500426">
    <property type="component" value="Unassembled WGS sequence"/>
</dbReference>
<evidence type="ECO:0000256" key="3">
    <source>
        <dbReference type="ARBA" id="ARBA00022475"/>
    </source>
</evidence>
<comment type="similarity">
    <text evidence="2 7">Belongs to the ExbD/TolR family.</text>
</comment>
<evidence type="ECO:0000256" key="6">
    <source>
        <dbReference type="ARBA" id="ARBA00023136"/>
    </source>
</evidence>
<keyword evidence="4 7" id="KW-0812">Transmembrane</keyword>
<dbReference type="EMBL" id="BAABCS010000004">
    <property type="protein sequence ID" value="GAA4043542.1"/>
    <property type="molecule type" value="Genomic_DNA"/>
</dbReference>
<evidence type="ECO:0000313" key="10">
    <source>
        <dbReference type="EMBL" id="GAA4043542.1"/>
    </source>
</evidence>
<evidence type="ECO:0000256" key="1">
    <source>
        <dbReference type="ARBA" id="ARBA00004162"/>
    </source>
</evidence>
<dbReference type="PANTHER" id="PTHR30558">
    <property type="entry name" value="EXBD MEMBRANE COMPONENT OF PMF-DRIVEN MACROMOLECULE IMPORT SYSTEM"/>
    <property type="match status" value="1"/>
</dbReference>
<gene>
    <name evidence="10" type="ORF">GCM10022388_05770</name>
</gene>
<evidence type="ECO:0000256" key="7">
    <source>
        <dbReference type="RuleBase" id="RU003879"/>
    </source>
</evidence>
<keyword evidence="3" id="KW-1003">Cell membrane</keyword>
<dbReference type="RefSeq" id="WP_345090414.1">
    <property type="nucleotide sequence ID" value="NZ_BAABCS010000004.1"/>
</dbReference>
<feature type="region of interest" description="Disordered" evidence="8">
    <location>
        <begin position="1"/>
        <end position="23"/>
    </location>
</feature>
<sequence>MAELNTGDGGGKKGGGKVRSKKQNSKVDLTAMVDLAFLLITFFMLTTSLSKPKSMDLGLPNKEDDPNDEVEMKTDQRRTVTVILGANDQIKWFHGLLEAPEPNGKPQTTGYGKEGIRKELLSRVASIPQVTRDKDKGLIVIIKPTKKSTYKNLVDILDEMAICKVPTNAIVNDFSPEENKLADELNKSTQ</sequence>
<dbReference type="Pfam" id="PF02472">
    <property type="entry name" value="ExbD"/>
    <property type="match status" value="1"/>
</dbReference>
<dbReference type="PANTHER" id="PTHR30558:SF3">
    <property type="entry name" value="BIOPOLYMER TRANSPORT PROTEIN EXBD-RELATED"/>
    <property type="match status" value="1"/>
</dbReference>
<evidence type="ECO:0000256" key="4">
    <source>
        <dbReference type="ARBA" id="ARBA00022692"/>
    </source>
</evidence>
<keyword evidence="11" id="KW-1185">Reference proteome</keyword>
<keyword evidence="7" id="KW-0813">Transport</keyword>
<dbReference type="InterPro" id="IPR003400">
    <property type="entry name" value="ExbD"/>
</dbReference>
<proteinExistence type="inferred from homology"/>
<comment type="subcellular location">
    <subcellularLocation>
        <location evidence="1">Cell membrane</location>
        <topology evidence="1">Single-pass membrane protein</topology>
    </subcellularLocation>
    <subcellularLocation>
        <location evidence="7">Cell membrane</location>
        <topology evidence="7">Single-pass type II membrane protein</topology>
    </subcellularLocation>
</comment>
<feature type="compositionally biased region" description="Basic residues" evidence="8">
    <location>
        <begin position="14"/>
        <end position="23"/>
    </location>
</feature>
<organism evidence="10 11">
    <name type="scientific">Flavobacterium chungnamense</name>
    <dbReference type="NCBI Taxonomy" id="706182"/>
    <lineage>
        <taxon>Bacteria</taxon>
        <taxon>Pseudomonadati</taxon>
        <taxon>Bacteroidota</taxon>
        <taxon>Flavobacteriia</taxon>
        <taxon>Flavobacteriales</taxon>
        <taxon>Flavobacteriaceae</taxon>
        <taxon>Flavobacterium</taxon>
    </lineage>
</organism>
<accession>A0ABP7UHI3</accession>
<keyword evidence="6 9" id="KW-0472">Membrane</keyword>
<feature type="region of interest" description="Disordered" evidence="8">
    <location>
        <begin position="54"/>
        <end position="73"/>
    </location>
</feature>
<name>A0ABP7UHI3_9FLAO</name>
<feature type="transmembrane region" description="Helical" evidence="9">
    <location>
        <begin position="27"/>
        <end position="45"/>
    </location>
</feature>